<name>A0A402DP18_9CELL</name>
<organism evidence="2 3">
    <name type="scientific">Cellulomonas biazotea</name>
    <dbReference type="NCBI Taxonomy" id="1709"/>
    <lineage>
        <taxon>Bacteria</taxon>
        <taxon>Bacillati</taxon>
        <taxon>Actinomycetota</taxon>
        <taxon>Actinomycetes</taxon>
        <taxon>Micrococcales</taxon>
        <taxon>Cellulomonadaceae</taxon>
        <taxon>Cellulomonas</taxon>
    </lineage>
</organism>
<proteinExistence type="predicted"/>
<dbReference type="AlphaFoldDB" id="A0A402DP18"/>
<evidence type="ECO:0000313" key="3">
    <source>
        <dbReference type="Proteomes" id="UP000289954"/>
    </source>
</evidence>
<feature type="region of interest" description="Disordered" evidence="1">
    <location>
        <begin position="83"/>
        <end position="103"/>
    </location>
</feature>
<comment type="caution">
    <text evidence="2">The sequence shown here is derived from an EMBL/GenBank/DDBJ whole genome shotgun (WGS) entry which is preliminary data.</text>
</comment>
<reference evidence="2 3" key="1">
    <citation type="submission" date="2019-01" db="EMBL/GenBank/DDBJ databases">
        <title>Draft genome sequence of Cellulomonas takizawaensis strain TKZ-21.</title>
        <authorList>
            <person name="Yamamura H."/>
            <person name="Hayashi T."/>
            <person name="Hamada M."/>
            <person name="Serisawa Y."/>
            <person name="Matsuyama K."/>
            <person name="Nakagawa Y."/>
            <person name="Otoguro M."/>
            <person name="Yanagida F."/>
            <person name="Hayakawa M."/>
        </authorList>
    </citation>
    <scope>NUCLEOTIDE SEQUENCE [LARGE SCALE GENOMIC DNA]</scope>
    <source>
        <strain evidence="2 3">NBRC12680</strain>
    </source>
</reference>
<sequence>MKQQPVRRRRRRPLDQAAPPGAPEVLAMSFEQESGQLTGTKDKAYNILWFTQACLDNVLRLETYAKDAERDGDTELAEFFRRAQGESRKGAEQGKQLLAGRLK</sequence>
<evidence type="ECO:0000256" key="1">
    <source>
        <dbReference type="SAM" id="MobiDB-lite"/>
    </source>
</evidence>
<protein>
    <submittedName>
        <fullName evidence="2">Uncharacterized protein</fullName>
    </submittedName>
</protein>
<evidence type="ECO:0000313" key="2">
    <source>
        <dbReference type="EMBL" id="GCE75869.1"/>
    </source>
</evidence>
<dbReference type="EMBL" id="BIMR01000053">
    <property type="protein sequence ID" value="GCE75869.1"/>
    <property type="molecule type" value="Genomic_DNA"/>
</dbReference>
<dbReference type="Proteomes" id="UP000289954">
    <property type="component" value="Unassembled WGS sequence"/>
</dbReference>
<keyword evidence="3" id="KW-1185">Reference proteome</keyword>
<feature type="compositionally biased region" description="Basic and acidic residues" evidence="1">
    <location>
        <begin position="83"/>
        <end position="92"/>
    </location>
</feature>
<accession>A0A402DP18</accession>
<gene>
    <name evidence="2" type="ORF">CBZ_09250</name>
</gene>
<dbReference type="RefSeq" id="WP_246013061.1">
    <property type="nucleotide sequence ID" value="NZ_BIMR01000053.1"/>
</dbReference>
<feature type="region of interest" description="Disordered" evidence="1">
    <location>
        <begin position="1"/>
        <end position="23"/>
    </location>
</feature>
<feature type="compositionally biased region" description="Basic residues" evidence="1">
    <location>
        <begin position="1"/>
        <end position="12"/>
    </location>
</feature>